<feature type="domain" description="Bacteriophage T5 Orf172 DNA-binding" evidence="3">
    <location>
        <begin position="363"/>
        <end position="446"/>
    </location>
</feature>
<dbReference type="Proteomes" id="UP000249577">
    <property type="component" value="Unassembled WGS sequence"/>
</dbReference>
<dbReference type="SMART" id="SM00974">
    <property type="entry name" value="T5orf172"/>
    <property type="match status" value="1"/>
</dbReference>
<dbReference type="Pfam" id="PF13250">
    <property type="entry name" value="SNIPE"/>
    <property type="match status" value="1"/>
</dbReference>
<feature type="transmembrane region" description="Helical" evidence="2">
    <location>
        <begin position="6"/>
        <end position="29"/>
    </location>
</feature>
<comment type="caution">
    <text evidence="4">The sequence shown here is derived from an EMBL/GenBank/DDBJ whole genome shotgun (WGS) entry which is preliminary data.</text>
</comment>
<dbReference type="Pfam" id="PF10544">
    <property type="entry name" value="T5orf172"/>
    <property type="match status" value="1"/>
</dbReference>
<keyword evidence="2" id="KW-0812">Transmembrane</keyword>
<keyword evidence="2" id="KW-1133">Transmembrane helix</keyword>
<organism evidence="4 5">
    <name type="scientific">Ancylobacter novellus</name>
    <name type="common">Thiobacillus novellus</name>
    <dbReference type="NCBI Taxonomy" id="921"/>
    <lineage>
        <taxon>Bacteria</taxon>
        <taxon>Pseudomonadati</taxon>
        <taxon>Pseudomonadota</taxon>
        <taxon>Alphaproteobacteria</taxon>
        <taxon>Hyphomicrobiales</taxon>
        <taxon>Xanthobacteraceae</taxon>
        <taxon>Ancylobacter</taxon>
    </lineage>
</organism>
<dbReference type="AlphaFoldDB" id="A0A2W5MNK8"/>
<keyword evidence="2" id="KW-0472">Membrane</keyword>
<feature type="coiled-coil region" evidence="1">
    <location>
        <begin position="219"/>
        <end position="346"/>
    </location>
</feature>
<dbReference type="InterPro" id="IPR018306">
    <property type="entry name" value="Phage_T5_Orf172_DNA-bd"/>
</dbReference>
<sequence length="487" mass="55279">MDSGTAAIFGLLLFVVIPFLLVLTTGLWLRSRRRLSALNARFAGVTAADEELQKVQGETDERRKAMDALEASYAELSLRYGGIVDAEQEVRILKAQAQTEQDLIERLRASYAEKKLVYDRLIREVAIFDDRLAFGEMGVYEPHFDFTDSEAFKQGIVEVRDAQKRMVSNKSAVVCSRQWTVDGSVAKGTTMTNRNIRLTLRAFNNECEAAISNTRWNNANAMEKRILNARKQVDSMNESNLVTITEAYVELKLKELFLTHEYREKLKEEKEERAEAVRAAREEQKLERDMERAEEEERHYAEMLAKAKAEAASISGDQLAAFSDQITILERDLAAAQARFERAQALAQRTRSGYVYIISNIGSFGEEMVKIGLTRRLDPSDRVIELGDASVPFRFDTHAIIYSDDAVALEGALHREFDAVRVNAQNYRKEFFRVSIEAVEEAVERLAPGAPFFRDVEAQEYRETLAKRRALFELPVHDDVAVLPAAI</sequence>
<evidence type="ECO:0000256" key="1">
    <source>
        <dbReference type="SAM" id="Coils"/>
    </source>
</evidence>
<evidence type="ECO:0000259" key="3">
    <source>
        <dbReference type="SMART" id="SM00974"/>
    </source>
</evidence>
<proteinExistence type="predicted"/>
<dbReference type="InterPro" id="IPR025280">
    <property type="entry name" value="SNIPE"/>
</dbReference>
<evidence type="ECO:0000313" key="4">
    <source>
        <dbReference type="EMBL" id="PZQ19293.1"/>
    </source>
</evidence>
<protein>
    <submittedName>
        <fullName evidence="4">DUF4041 domain-containing protein</fullName>
    </submittedName>
</protein>
<evidence type="ECO:0000256" key="2">
    <source>
        <dbReference type="SAM" id="Phobius"/>
    </source>
</evidence>
<dbReference type="EMBL" id="QFPN01000001">
    <property type="protein sequence ID" value="PZQ19293.1"/>
    <property type="molecule type" value="Genomic_DNA"/>
</dbReference>
<reference evidence="4 5" key="1">
    <citation type="submission" date="2017-08" db="EMBL/GenBank/DDBJ databases">
        <title>Infants hospitalized years apart are colonized by the same room-sourced microbial strains.</title>
        <authorList>
            <person name="Brooks B."/>
            <person name="Olm M.R."/>
            <person name="Firek B.A."/>
            <person name="Baker R."/>
            <person name="Thomas B.C."/>
            <person name="Morowitz M.J."/>
            <person name="Banfield J.F."/>
        </authorList>
    </citation>
    <scope>NUCLEOTIDE SEQUENCE [LARGE SCALE GENOMIC DNA]</scope>
    <source>
        <strain evidence="4">S2_005_003_R2_43</strain>
    </source>
</reference>
<feature type="coiled-coil region" evidence="1">
    <location>
        <begin position="83"/>
        <end position="124"/>
    </location>
</feature>
<accession>A0A2W5MNK8</accession>
<evidence type="ECO:0000313" key="5">
    <source>
        <dbReference type="Proteomes" id="UP000249577"/>
    </source>
</evidence>
<keyword evidence="1" id="KW-0175">Coiled coil</keyword>
<gene>
    <name evidence="4" type="ORF">DI565_02645</name>
</gene>
<name>A0A2W5MNK8_ANCNO</name>